<keyword evidence="2" id="KW-1185">Reference proteome</keyword>
<name>A0A7I4BNS8_PHYPA</name>
<evidence type="ECO:0000313" key="2">
    <source>
        <dbReference type="Proteomes" id="UP000006727"/>
    </source>
</evidence>
<dbReference type="Proteomes" id="UP000006727">
    <property type="component" value="Chromosome 1"/>
</dbReference>
<organism evidence="1 2">
    <name type="scientific">Physcomitrium patens</name>
    <name type="common">Spreading-leaved earth moss</name>
    <name type="synonym">Physcomitrella patens</name>
    <dbReference type="NCBI Taxonomy" id="3218"/>
    <lineage>
        <taxon>Eukaryota</taxon>
        <taxon>Viridiplantae</taxon>
        <taxon>Streptophyta</taxon>
        <taxon>Embryophyta</taxon>
        <taxon>Bryophyta</taxon>
        <taxon>Bryophytina</taxon>
        <taxon>Bryopsida</taxon>
        <taxon>Funariidae</taxon>
        <taxon>Funariales</taxon>
        <taxon>Funariaceae</taxon>
        <taxon>Physcomitrium</taxon>
    </lineage>
</organism>
<dbReference type="Gramene" id="Pp3c1_1170V3.3">
    <property type="protein sequence ID" value="Pp3c1_1170V3.3"/>
    <property type="gene ID" value="Pp3c1_1170"/>
</dbReference>
<proteinExistence type="predicted"/>
<reference evidence="1 2" key="2">
    <citation type="journal article" date="2018" name="Plant J.">
        <title>The Physcomitrella patens chromosome-scale assembly reveals moss genome structure and evolution.</title>
        <authorList>
            <person name="Lang D."/>
            <person name="Ullrich K.K."/>
            <person name="Murat F."/>
            <person name="Fuchs J."/>
            <person name="Jenkins J."/>
            <person name="Haas F.B."/>
            <person name="Piednoel M."/>
            <person name="Gundlach H."/>
            <person name="Van Bel M."/>
            <person name="Meyberg R."/>
            <person name="Vives C."/>
            <person name="Morata J."/>
            <person name="Symeonidi A."/>
            <person name="Hiss M."/>
            <person name="Muchero W."/>
            <person name="Kamisugi Y."/>
            <person name="Saleh O."/>
            <person name="Blanc G."/>
            <person name="Decker E.L."/>
            <person name="van Gessel N."/>
            <person name="Grimwood J."/>
            <person name="Hayes R.D."/>
            <person name="Graham S.W."/>
            <person name="Gunter L.E."/>
            <person name="McDaniel S.F."/>
            <person name="Hoernstein S.N.W."/>
            <person name="Larsson A."/>
            <person name="Li F.W."/>
            <person name="Perroud P.F."/>
            <person name="Phillips J."/>
            <person name="Ranjan P."/>
            <person name="Rokshar D.S."/>
            <person name="Rothfels C.J."/>
            <person name="Schneider L."/>
            <person name="Shu S."/>
            <person name="Stevenson D.W."/>
            <person name="Thummler F."/>
            <person name="Tillich M."/>
            <person name="Villarreal Aguilar J.C."/>
            <person name="Widiez T."/>
            <person name="Wong G.K."/>
            <person name="Wymore A."/>
            <person name="Zhang Y."/>
            <person name="Zimmer A.D."/>
            <person name="Quatrano R.S."/>
            <person name="Mayer K.F.X."/>
            <person name="Goodstein D."/>
            <person name="Casacuberta J.M."/>
            <person name="Vandepoele K."/>
            <person name="Reski R."/>
            <person name="Cuming A.C."/>
            <person name="Tuskan G.A."/>
            <person name="Maumus F."/>
            <person name="Salse J."/>
            <person name="Schmutz J."/>
            <person name="Rensing S.A."/>
        </authorList>
    </citation>
    <scope>NUCLEOTIDE SEQUENCE [LARGE SCALE GENOMIC DNA]</scope>
    <source>
        <strain evidence="1 2">cv. Gransden 2004</strain>
    </source>
</reference>
<accession>A0A7I4BNS8</accession>
<reference evidence="1" key="3">
    <citation type="submission" date="2020-12" db="UniProtKB">
        <authorList>
            <consortium name="EnsemblPlants"/>
        </authorList>
    </citation>
    <scope>IDENTIFICATION</scope>
</reference>
<dbReference type="EnsemblPlants" id="Pp3c1_1170V3.3">
    <property type="protein sequence ID" value="Pp3c1_1170V3.3"/>
    <property type="gene ID" value="Pp3c1_1170"/>
</dbReference>
<reference evidence="1 2" key="1">
    <citation type="journal article" date="2008" name="Science">
        <title>The Physcomitrella genome reveals evolutionary insights into the conquest of land by plants.</title>
        <authorList>
            <person name="Rensing S."/>
            <person name="Lang D."/>
            <person name="Zimmer A."/>
            <person name="Terry A."/>
            <person name="Salamov A."/>
            <person name="Shapiro H."/>
            <person name="Nishiyama T."/>
            <person name="Perroud P.-F."/>
            <person name="Lindquist E."/>
            <person name="Kamisugi Y."/>
            <person name="Tanahashi T."/>
            <person name="Sakakibara K."/>
            <person name="Fujita T."/>
            <person name="Oishi K."/>
            <person name="Shin-I T."/>
            <person name="Kuroki Y."/>
            <person name="Toyoda A."/>
            <person name="Suzuki Y."/>
            <person name="Hashimoto A."/>
            <person name="Yamaguchi K."/>
            <person name="Sugano A."/>
            <person name="Kohara Y."/>
            <person name="Fujiyama A."/>
            <person name="Anterola A."/>
            <person name="Aoki S."/>
            <person name="Ashton N."/>
            <person name="Barbazuk W.B."/>
            <person name="Barker E."/>
            <person name="Bennetzen J."/>
            <person name="Bezanilla M."/>
            <person name="Blankenship R."/>
            <person name="Cho S.H."/>
            <person name="Dutcher S."/>
            <person name="Estelle M."/>
            <person name="Fawcett J.A."/>
            <person name="Gundlach H."/>
            <person name="Hanada K."/>
            <person name="Heyl A."/>
            <person name="Hicks K.A."/>
            <person name="Hugh J."/>
            <person name="Lohr M."/>
            <person name="Mayer K."/>
            <person name="Melkozernov A."/>
            <person name="Murata T."/>
            <person name="Nelson D."/>
            <person name="Pils B."/>
            <person name="Prigge M."/>
            <person name="Reiss B."/>
            <person name="Renner T."/>
            <person name="Rombauts S."/>
            <person name="Rushton P."/>
            <person name="Sanderfoot A."/>
            <person name="Schween G."/>
            <person name="Shiu S.-H."/>
            <person name="Stueber K."/>
            <person name="Theodoulou F.L."/>
            <person name="Tu H."/>
            <person name="Van de Peer Y."/>
            <person name="Verrier P.J."/>
            <person name="Waters E."/>
            <person name="Wood A."/>
            <person name="Yang L."/>
            <person name="Cove D."/>
            <person name="Cuming A."/>
            <person name="Hasebe M."/>
            <person name="Lucas S."/>
            <person name="Mishler D.B."/>
            <person name="Reski R."/>
            <person name="Grigoriev I."/>
            <person name="Quatrano R.S."/>
            <person name="Boore J.L."/>
        </authorList>
    </citation>
    <scope>NUCLEOTIDE SEQUENCE [LARGE SCALE GENOMIC DNA]</scope>
    <source>
        <strain evidence="1 2">cv. Gransden 2004</strain>
    </source>
</reference>
<dbReference type="AlphaFoldDB" id="A0A7I4BNS8"/>
<sequence length="65" mass="7418">MTWDAAPMSENPSKSVLLLRDLPRKTCIISASSLRPSKRAIACTFWKVQFIVKLPERFLLNASPW</sequence>
<protein>
    <submittedName>
        <fullName evidence="1">Uncharacterized protein</fullName>
    </submittedName>
</protein>
<evidence type="ECO:0000313" key="1">
    <source>
        <dbReference type="EnsemblPlants" id="Pp3c1_1170V3.3"/>
    </source>
</evidence>
<dbReference type="EMBL" id="ABEU02000001">
    <property type="status" value="NOT_ANNOTATED_CDS"/>
    <property type="molecule type" value="Genomic_DNA"/>
</dbReference>